<dbReference type="GO" id="GO:0006281">
    <property type="term" value="P:DNA repair"/>
    <property type="evidence" value="ECO:0007669"/>
    <property type="project" value="TreeGrafter"/>
</dbReference>
<name>A0AAN7UBB8_9MYCE</name>
<proteinExistence type="predicted"/>
<comment type="caution">
    <text evidence="3">The sequence shown here is derived from an EMBL/GenBank/DDBJ whole genome shotgun (WGS) entry which is preliminary data.</text>
</comment>
<dbReference type="AlphaFoldDB" id="A0AAN7UBB8"/>
<evidence type="ECO:0000313" key="3">
    <source>
        <dbReference type="EMBL" id="KAK5584876.1"/>
    </source>
</evidence>
<feature type="coiled-coil region" evidence="1">
    <location>
        <begin position="306"/>
        <end position="340"/>
    </location>
</feature>
<dbReference type="GO" id="GO:0046403">
    <property type="term" value="F:polynucleotide 3'-phosphatase activity"/>
    <property type="evidence" value="ECO:0007669"/>
    <property type="project" value="TreeGrafter"/>
</dbReference>
<evidence type="ECO:0000313" key="4">
    <source>
        <dbReference type="Proteomes" id="UP001344447"/>
    </source>
</evidence>
<organism evidence="3 4">
    <name type="scientific">Dictyostelium firmibasis</name>
    <dbReference type="NCBI Taxonomy" id="79012"/>
    <lineage>
        <taxon>Eukaryota</taxon>
        <taxon>Amoebozoa</taxon>
        <taxon>Evosea</taxon>
        <taxon>Eumycetozoa</taxon>
        <taxon>Dictyostelia</taxon>
        <taxon>Dictyosteliales</taxon>
        <taxon>Dictyosteliaceae</taxon>
        <taxon>Dictyostelium</taxon>
    </lineage>
</organism>
<dbReference type="EMBL" id="JAVFKY010000001">
    <property type="protein sequence ID" value="KAK5584876.1"/>
    <property type="molecule type" value="Genomic_DNA"/>
</dbReference>
<accession>A0AAN7UBB8</accession>
<evidence type="ECO:0000256" key="1">
    <source>
        <dbReference type="SAM" id="Coils"/>
    </source>
</evidence>
<dbReference type="Pfam" id="PF13671">
    <property type="entry name" value="AAA_33"/>
    <property type="match status" value="1"/>
</dbReference>
<dbReference type="PANTHER" id="PTHR12083:SF9">
    <property type="entry name" value="BIFUNCTIONAL POLYNUCLEOTIDE PHOSPHATASE_KINASE"/>
    <property type="match status" value="1"/>
</dbReference>
<feature type="region of interest" description="Disordered" evidence="2">
    <location>
        <begin position="1"/>
        <end position="29"/>
    </location>
</feature>
<gene>
    <name evidence="3" type="ORF">RB653_006494</name>
</gene>
<protein>
    <submittedName>
        <fullName evidence="3">Uncharacterized protein</fullName>
    </submittedName>
</protein>
<keyword evidence="4" id="KW-1185">Reference proteome</keyword>
<sequence>MEPIPDISKLNINDGATTTTPNKKPQQNNKQTAKVALLTEEQVKKCLPILKCEVKDCNIQMNLDHFNNSLPIHMVVNKETNDFVIVKVDNQELEEYQLIYSVPKIQPFKNEILIQQQKLSSTEGNEKEETTIFTKFNSYYISNKWNGMNIQVFKYNGTDGKLYISAKPRASPFIQNDLKSGPIIDLINEIFLRDQIEITTENDGNYLKFATNFTNVGGDDNNNNNNNKLMVPKLIESLLLKKEKNIQSIVFELCGNKLPHIVKYDFDIDLKPLFTISAQGGLIKPIIIVNDNNDDKDGQNQFVQYVTIETKEIKEEEEENKKLIKKIEDIKIQLLKENKEFRIVNGLSENMIWFNHFSQEGRVLYLLNEQGTLINHRQIYSIKPKDTEKSHWEQFDNGIQSKLLMTIKEMTEKSITIDKENLRKELDLDQVSWNRHESDICSLVLPPVISTPLSKSKIVITCGLPACGKSYFSQAVAERSNGAWKRINQDDLGTRKKCEDLLKQYAKAGHHVIIDRCNQDIGQRRNWIKMAASFGVSQVHLIWFTIDQSVCKDRIVVRENHPTIPKGDEGIAIIDKFITMFVPPSEFEGFASLTKVSSEQESNDLIEKYISTVNNLNETTDA</sequence>
<dbReference type="PANTHER" id="PTHR12083">
    <property type="entry name" value="BIFUNCTIONAL POLYNUCLEOTIDE PHOSPHATASE/KINASE"/>
    <property type="match status" value="1"/>
</dbReference>
<dbReference type="Proteomes" id="UP001344447">
    <property type="component" value="Unassembled WGS sequence"/>
</dbReference>
<dbReference type="InterPro" id="IPR027417">
    <property type="entry name" value="P-loop_NTPase"/>
</dbReference>
<dbReference type="GO" id="GO:0003690">
    <property type="term" value="F:double-stranded DNA binding"/>
    <property type="evidence" value="ECO:0007669"/>
    <property type="project" value="TreeGrafter"/>
</dbReference>
<dbReference type="SUPFAM" id="SSF52540">
    <property type="entry name" value="P-loop containing nucleoside triphosphate hydrolases"/>
    <property type="match status" value="1"/>
</dbReference>
<keyword evidence="1" id="KW-0175">Coiled coil</keyword>
<dbReference type="Gene3D" id="3.40.50.300">
    <property type="entry name" value="P-loop containing nucleotide triphosphate hydrolases"/>
    <property type="match status" value="1"/>
</dbReference>
<dbReference type="GO" id="GO:0046404">
    <property type="term" value="F:ATP-dependent polydeoxyribonucleotide 5'-hydroxyl-kinase activity"/>
    <property type="evidence" value="ECO:0007669"/>
    <property type="project" value="TreeGrafter"/>
</dbReference>
<evidence type="ECO:0000256" key="2">
    <source>
        <dbReference type="SAM" id="MobiDB-lite"/>
    </source>
</evidence>
<feature type="compositionally biased region" description="Polar residues" evidence="2">
    <location>
        <begin position="10"/>
        <end position="29"/>
    </location>
</feature>
<reference evidence="3 4" key="1">
    <citation type="submission" date="2023-11" db="EMBL/GenBank/DDBJ databases">
        <title>Dfirmibasis_genome.</title>
        <authorList>
            <person name="Edelbroek B."/>
            <person name="Kjellin J."/>
            <person name="Jerlstrom-Hultqvist J."/>
            <person name="Soderbom F."/>
        </authorList>
    </citation>
    <scope>NUCLEOTIDE SEQUENCE [LARGE SCALE GENOMIC DNA]</scope>
    <source>
        <strain evidence="3 4">TNS-C-14</strain>
    </source>
</reference>